<keyword evidence="4" id="KW-0472">Membrane</keyword>
<organism evidence="6 7">
    <name type="scientific">Iphiclides podalirius</name>
    <name type="common">scarce swallowtail</name>
    <dbReference type="NCBI Taxonomy" id="110791"/>
    <lineage>
        <taxon>Eukaryota</taxon>
        <taxon>Metazoa</taxon>
        <taxon>Ecdysozoa</taxon>
        <taxon>Arthropoda</taxon>
        <taxon>Hexapoda</taxon>
        <taxon>Insecta</taxon>
        <taxon>Pterygota</taxon>
        <taxon>Neoptera</taxon>
        <taxon>Endopterygota</taxon>
        <taxon>Lepidoptera</taxon>
        <taxon>Glossata</taxon>
        <taxon>Ditrysia</taxon>
        <taxon>Papilionoidea</taxon>
        <taxon>Papilionidae</taxon>
        <taxon>Papilioninae</taxon>
        <taxon>Iphiclides</taxon>
    </lineage>
</organism>
<reference evidence="6" key="1">
    <citation type="submission" date="2022-03" db="EMBL/GenBank/DDBJ databases">
        <authorList>
            <person name="Martin H S."/>
        </authorList>
    </citation>
    <scope>NUCLEOTIDE SEQUENCE</scope>
</reference>
<evidence type="ECO:0000313" key="7">
    <source>
        <dbReference type="Proteomes" id="UP000837857"/>
    </source>
</evidence>
<keyword evidence="7" id="KW-1185">Reference proteome</keyword>
<keyword evidence="2" id="KW-0812">Transmembrane</keyword>
<dbReference type="SUPFAM" id="SSF53822">
    <property type="entry name" value="Periplasmic binding protein-like I"/>
    <property type="match status" value="1"/>
</dbReference>
<dbReference type="InterPro" id="IPR028082">
    <property type="entry name" value="Peripla_BP_I"/>
</dbReference>
<dbReference type="EMBL" id="OW152820">
    <property type="protein sequence ID" value="CAH2075356.1"/>
    <property type="molecule type" value="Genomic_DNA"/>
</dbReference>
<protein>
    <recommendedName>
        <fullName evidence="5">Receptor ligand binding region domain-containing protein</fullName>
    </recommendedName>
</protein>
<comment type="subcellular location">
    <subcellularLocation>
        <location evidence="1">Membrane</location>
    </subcellularLocation>
</comment>
<feature type="non-terminal residue" evidence="6">
    <location>
        <position position="320"/>
    </location>
</feature>
<accession>A0ABN8J7A4</accession>
<evidence type="ECO:0000256" key="2">
    <source>
        <dbReference type="ARBA" id="ARBA00022692"/>
    </source>
</evidence>
<dbReference type="InterPro" id="IPR001828">
    <property type="entry name" value="ANF_lig-bd_rcpt"/>
</dbReference>
<proteinExistence type="predicted"/>
<sequence length="320" mass="36055">MELFLEKVYLIQTFSARVLEQTCSALAGKRVAALLVCGGGPSAAAVVTAATRAGVPVLRTSPSHLHLSYTIANDMLPLEIRLEITARETLHALRATLLHTHWHTFTLLAEEDVYSSLFLRKDLSKILTTPPLNPKWLSLPTKYSKHAIFRRLAEVSRLTRGVVVLICDIHYAKVVMDEAKRLNMLDGHFFWLWLDASSEFDVFRNIANSTQYTEDNDNDFASFRDKEEALLYDGFDRTKENKSIIFNDLPIGLLALYPQPMVIDRTFIRSAVQITVGSLRRVLRACDAWSAQAQFLSDATASCWEEPSDAAADFSLEFVR</sequence>
<dbReference type="Proteomes" id="UP000837857">
    <property type="component" value="Chromosome 8"/>
</dbReference>
<evidence type="ECO:0000313" key="6">
    <source>
        <dbReference type="EMBL" id="CAH2075356.1"/>
    </source>
</evidence>
<keyword evidence="3" id="KW-1133">Transmembrane helix</keyword>
<dbReference type="Gene3D" id="3.40.50.2300">
    <property type="match status" value="2"/>
</dbReference>
<evidence type="ECO:0000256" key="3">
    <source>
        <dbReference type="ARBA" id="ARBA00022989"/>
    </source>
</evidence>
<name>A0ABN8J7A4_9NEOP</name>
<feature type="domain" description="Receptor ligand binding region" evidence="5">
    <location>
        <begin position="21"/>
        <end position="224"/>
    </location>
</feature>
<evidence type="ECO:0000259" key="5">
    <source>
        <dbReference type="Pfam" id="PF01094"/>
    </source>
</evidence>
<evidence type="ECO:0000256" key="1">
    <source>
        <dbReference type="ARBA" id="ARBA00004370"/>
    </source>
</evidence>
<gene>
    <name evidence="6" type="ORF">IPOD504_LOCUS16720</name>
</gene>
<dbReference type="Pfam" id="PF01094">
    <property type="entry name" value="ANF_receptor"/>
    <property type="match status" value="1"/>
</dbReference>
<evidence type="ECO:0000256" key="4">
    <source>
        <dbReference type="ARBA" id="ARBA00023136"/>
    </source>
</evidence>